<accession>A0A7X5TR97</accession>
<dbReference type="Proteomes" id="UP000518878">
    <property type="component" value="Unassembled WGS sequence"/>
</dbReference>
<reference evidence="1 2" key="1">
    <citation type="journal article" date="2006" name="Int. J. Syst. Evol. Microbiol.">
        <title>Dyella yeojuensis sp. nov., isolated from greenhouse soil in Korea.</title>
        <authorList>
            <person name="Kim B.Y."/>
            <person name="Weon H.Y."/>
            <person name="Lee K.H."/>
            <person name="Seok S.J."/>
            <person name="Kwon S.W."/>
            <person name="Go S.J."/>
            <person name="Stackebrandt E."/>
        </authorList>
    </citation>
    <scope>NUCLEOTIDE SEQUENCE [LARGE SCALE GENOMIC DNA]</scope>
    <source>
        <strain evidence="1 2">DSM 17673</strain>
    </source>
</reference>
<name>A0A7X5TR97_9GAMM</name>
<keyword evidence="2" id="KW-1185">Reference proteome</keyword>
<organism evidence="1 2">
    <name type="scientific">Luteibacter yeojuensis</name>
    <dbReference type="NCBI Taxonomy" id="345309"/>
    <lineage>
        <taxon>Bacteria</taxon>
        <taxon>Pseudomonadati</taxon>
        <taxon>Pseudomonadota</taxon>
        <taxon>Gammaproteobacteria</taxon>
        <taxon>Lysobacterales</taxon>
        <taxon>Rhodanobacteraceae</taxon>
        <taxon>Luteibacter</taxon>
    </lineage>
</organism>
<dbReference type="AlphaFoldDB" id="A0A7X5TR97"/>
<dbReference type="RefSeq" id="WP_166700284.1">
    <property type="nucleotide sequence ID" value="NZ_JAAQTL010000001.1"/>
</dbReference>
<evidence type="ECO:0000313" key="1">
    <source>
        <dbReference type="EMBL" id="NID16654.1"/>
    </source>
</evidence>
<protein>
    <submittedName>
        <fullName evidence="1">Uncharacterized protein</fullName>
    </submittedName>
</protein>
<comment type="caution">
    <text evidence="1">The sequence shown here is derived from an EMBL/GenBank/DDBJ whole genome shotgun (WGS) entry which is preliminary data.</text>
</comment>
<sequence length="94" mass="10022">MHTNDEWKAIASLQIDPDTTTHDLLNSATELVQYAGGLIAMLAALVHEGEKIDSQNMAFALEGAEVLTKLGVQCVSHAHASVAMDRATAMRSST</sequence>
<proteinExistence type="predicted"/>
<gene>
    <name evidence="1" type="ORF">HBF32_14370</name>
</gene>
<evidence type="ECO:0000313" key="2">
    <source>
        <dbReference type="Proteomes" id="UP000518878"/>
    </source>
</evidence>
<dbReference type="EMBL" id="JAAQTL010000001">
    <property type="protein sequence ID" value="NID16654.1"/>
    <property type="molecule type" value="Genomic_DNA"/>
</dbReference>